<dbReference type="InterPro" id="IPR050064">
    <property type="entry name" value="IGPS_HisA/HisF"/>
</dbReference>
<dbReference type="SUPFAM" id="SSF52317">
    <property type="entry name" value="Class I glutamine amidotransferase-like"/>
    <property type="match status" value="1"/>
</dbReference>
<feature type="compositionally biased region" description="Basic residues" evidence="10">
    <location>
        <begin position="1093"/>
        <end position="1104"/>
    </location>
</feature>
<feature type="region of interest" description="Disordered" evidence="10">
    <location>
        <begin position="1034"/>
        <end position="1104"/>
    </location>
</feature>
<dbReference type="Pfam" id="PF00977">
    <property type="entry name" value="His_biosynth"/>
    <property type="match status" value="1"/>
</dbReference>
<feature type="compositionally biased region" description="Polar residues" evidence="10">
    <location>
        <begin position="623"/>
        <end position="635"/>
    </location>
</feature>
<dbReference type="PROSITE" id="PS51274">
    <property type="entry name" value="GATASE_COBBQ"/>
    <property type="match status" value="1"/>
</dbReference>
<dbReference type="HAMAP" id="MF_00278">
    <property type="entry name" value="HisH"/>
    <property type="match status" value="1"/>
</dbReference>
<organism evidence="12 13">
    <name type="scientific">Rhizoctonia solani</name>
    <dbReference type="NCBI Taxonomy" id="456999"/>
    <lineage>
        <taxon>Eukaryota</taxon>
        <taxon>Fungi</taxon>
        <taxon>Dikarya</taxon>
        <taxon>Basidiomycota</taxon>
        <taxon>Agaricomycotina</taxon>
        <taxon>Agaricomycetes</taxon>
        <taxon>Cantharellales</taxon>
        <taxon>Ceratobasidiaceae</taxon>
        <taxon>Rhizoctonia</taxon>
    </lineage>
</organism>
<evidence type="ECO:0000259" key="11">
    <source>
        <dbReference type="Pfam" id="PF00117"/>
    </source>
</evidence>
<dbReference type="UniPathway" id="UPA00031">
    <property type="reaction ID" value="UER00010"/>
</dbReference>
<comment type="caution">
    <text evidence="12">The sequence shown here is derived from an EMBL/GenBank/DDBJ whole genome shotgun (WGS) entry which is preliminary data.</text>
</comment>
<dbReference type="InterPro" id="IPR004651">
    <property type="entry name" value="HisF"/>
</dbReference>
<dbReference type="CDD" id="cd01748">
    <property type="entry name" value="GATase1_IGP_Synthase"/>
    <property type="match status" value="1"/>
</dbReference>
<comment type="similarity">
    <text evidence="9">Belongs to the HisA/HisF family.</text>
</comment>
<dbReference type="InterPro" id="IPR010139">
    <property type="entry name" value="Imidazole-glycPsynth_HisH"/>
</dbReference>
<dbReference type="Pfam" id="PF00117">
    <property type="entry name" value="GATase"/>
    <property type="match status" value="1"/>
</dbReference>
<dbReference type="GO" id="GO:0016829">
    <property type="term" value="F:lyase activity"/>
    <property type="evidence" value="ECO:0007669"/>
    <property type="project" value="UniProtKB-KW"/>
</dbReference>
<dbReference type="InterPro" id="IPR006062">
    <property type="entry name" value="His_biosynth"/>
</dbReference>
<evidence type="ECO:0000256" key="2">
    <source>
        <dbReference type="ARBA" id="ARBA00022605"/>
    </source>
</evidence>
<sequence>MAGGLYLLDYGAGNVRSLANSLAKIGYDFEWIKSPEDFDKAERLIFPGVGAFRSAIAHLTTSGLLEPLKAYIASGKPYFGICIGMQVLFESSTENPDTKGLGVIPSNIEEFGREDKAVPHMGWNRAEPLQDDSAETGVSKSSAYYFVHSFRAPYDPLNEWAHSTTQYGQELFLASVRKGNVFATQFHPEKSGEAGLRVLKAWLSAPLNAVDGHAEVPARVTRTPAPKDGFIRRVVACMDVRANDQGDLVVTKGDQYDVREKETGPQTQVDSGSSSRPSSPTRAVRNLGKPVALARAYYDAGADEICLLNITSFRSSPLRDQPMLAVVRAAAAETFVPLTIGGGIKDTVDPDGTPRTALEVAGTYFRAGADKVSIGSEAVVAVEAMLARPGQVLAGTSPMETISHVYGRQAVVVSIDPRKVYVTDPAEHADELVIGKNAISARPEEKDKMWWYQATTQGGRTNRPLSVVQLARGAERLGAGEILLNSIDRDGTNIGYDLDLIMLVKNAVKIPVVASSGAGKPADFVQVFEKTGVEAALAAGIFHRKEVKIPDVKAALDEARINNDEHGRPAVTTQVDFEFCTSSATISVLPNAREGRQRRTRVVVSSAPLDPVSVPHPTGDPLHSTTIRVTTQRPSTADRPTRSTTPSERPTRSNTISSRSGGHSRSHSQSRSHSTSTRTSPAHPTTKTTTHNTGLKHSPSVSRSTAPHSSHRQPHKPRDTMDNVVVKNGVPLDATRAKPSRSMTSGPAAHAPQPPSRSHSTDRIDRQTGDKARKPPAKKSTHVDVIDKLDYSGIGAATFHHDGPFDACAPSRNKNKTKAPMYAFDDVPLQQAEDVSSKTLSPRAQATIMAMRQSPGSSPYAIALNTEVANNYGQPPSPTYASKKKPVPKKSALAEAWGIAEPEPFEEFSAGRQSGYEQGSPMNGSLTSINNAGTRTGMTTSAYPEYPEARPLPTRRPSKPMPPPQPIQLYPEFPEGEDPVAMSTAPSAYGARPGAPKRSRSLMQRFRKMRDNPNAPPLEDEPPMPPVNEIRLVSQQRAPPVPERAPAEPYYTSGTRDKNLPAPPPVANAEYFERPHVPVSPGGGGGGVTRKGSLMRKMKGVMSR</sequence>
<feature type="region of interest" description="Disordered" evidence="10">
    <location>
        <begin position="591"/>
        <end position="781"/>
    </location>
</feature>
<dbReference type="InterPro" id="IPR013785">
    <property type="entry name" value="Aldolase_TIM"/>
</dbReference>
<feature type="region of interest" description="Disordered" evidence="10">
    <location>
        <begin position="908"/>
        <end position="999"/>
    </location>
</feature>
<dbReference type="PANTHER" id="PTHR21235">
    <property type="entry name" value="IMIDAZOLE GLYCEROL PHOSPHATE SYNTHASE SUBUNIT HISF/H IGP SYNTHASE SUBUNIT HISF/H"/>
    <property type="match status" value="1"/>
</dbReference>
<dbReference type="PROSITE" id="PS51273">
    <property type="entry name" value="GATASE_TYPE_1"/>
    <property type="match status" value="1"/>
</dbReference>
<accession>A0A8H3DA82</accession>
<evidence type="ECO:0000256" key="7">
    <source>
        <dbReference type="ARBA" id="ARBA00047838"/>
    </source>
</evidence>
<keyword evidence="2 9" id="KW-0028">Amino-acid biosynthesis</keyword>
<dbReference type="CDD" id="cd04731">
    <property type="entry name" value="HisF"/>
    <property type="match status" value="1"/>
</dbReference>
<dbReference type="PANTHER" id="PTHR21235:SF2">
    <property type="entry name" value="IMIDAZOLE GLYCEROL PHOSPHATE SYNTHASE HISHF"/>
    <property type="match status" value="1"/>
</dbReference>
<keyword evidence="4" id="KW-0315">Glutamine amidotransferase</keyword>
<dbReference type="AlphaFoldDB" id="A0A8H3DA82"/>
<feature type="compositionally biased region" description="Basic and acidic residues" evidence="10">
    <location>
        <begin position="254"/>
        <end position="263"/>
    </location>
</feature>
<evidence type="ECO:0000256" key="5">
    <source>
        <dbReference type="ARBA" id="ARBA00023102"/>
    </source>
</evidence>
<feature type="compositionally biased region" description="Basic and acidic residues" evidence="10">
    <location>
        <begin position="759"/>
        <end position="773"/>
    </location>
</feature>
<evidence type="ECO:0000256" key="9">
    <source>
        <dbReference type="RuleBase" id="RU003657"/>
    </source>
</evidence>
<dbReference type="Proteomes" id="UP000663831">
    <property type="component" value="Unassembled WGS sequence"/>
</dbReference>
<protein>
    <recommendedName>
        <fullName evidence="11">Glutamine amidotransferase domain-containing protein</fullName>
    </recommendedName>
</protein>
<keyword evidence="3" id="KW-0378">Hydrolase</keyword>
<feature type="compositionally biased region" description="Polar residues" evidence="10">
    <location>
        <begin position="699"/>
        <end position="708"/>
    </location>
</feature>
<dbReference type="GO" id="GO:0000105">
    <property type="term" value="P:L-histidine biosynthetic process"/>
    <property type="evidence" value="ECO:0007669"/>
    <property type="project" value="UniProtKB-UniPathway"/>
</dbReference>
<keyword evidence="6" id="KW-0456">Lyase</keyword>
<name>A0A8H3DA82_9AGAM</name>
<feature type="compositionally biased region" description="Low complexity" evidence="10">
    <location>
        <begin position="271"/>
        <end position="280"/>
    </location>
</feature>
<dbReference type="GO" id="GO:0004359">
    <property type="term" value="F:glutaminase activity"/>
    <property type="evidence" value="ECO:0007669"/>
    <property type="project" value="UniProtKB-EC"/>
</dbReference>
<dbReference type="EMBL" id="CAJMWV010005720">
    <property type="protein sequence ID" value="CAE6514876.1"/>
    <property type="molecule type" value="Genomic_DNA"/>
</dbReference>
<evidence type="ECO:0000256" key="8">
    <source>
        <dbReference type="ARBA" id="ARBA00049534"/>
    </source>
</evidence>
<comment type="catalytic activity">
    <reaction evidence="8">
        <text>L-glutamine + H2O = L-glutamate + NH4(+)</text>
        <dbReference type="Rhea" id="RHEA:15889"/>
        <dbReference type="ChEBI" id="CHEBI:15377"/>
        <dbReference type="ChEBI" id="CHEBI:28938"/>
        <dbReference type="ChEBI" id="CHEBI:29985"/>
        <dbReference type="ChEBI" id="CHEBI:58359"/>
        <dbReference type="EC" id="3.5.1.2"/>
    </reaction>
</comment>
<feature type="compositionally biased region" description="Low complexity" evidence="10">
    <location>
        <begin position="671"/>
        <end position="693"/>
    </location>
</feature>
<dbReference type="InterPro" id="IPR013226">
    <property type="entry name" value="Pal1"/>
</dbReference>
<evidence type="ECO:0000313" key="12">
    <source>
        <dbReference type="EMBL" id="CAE6514876.1"/>
    </source>
</evidence>
<dbReference type="Gene3D" id="3.20.20.70">
    <property type="entry name" value="Aldolase class I"/>
    <property type="match status" value="1"/>
</dbReference>
<keyword evidence="5 9" id="KW-0368">Histidine biosynthesis</keyword>
<feature type="compositionally biased region" description="Polar residues" evidence="10">
    <location>
        <begin position="911"/>
        <end position="942"/>
    </location>
</feature>
<evidence type="ECO:0000256" key="4">
    <source>
        <dbReference type="ARBA" id="ARBA00022962"/>
    </source>
</evidence>
<reference evidence="12" key="1">
    <citation type="submission" date="2021-01" db="EMBL/GenBank/DDBJ databases">
        <authorList>
            <person name="Kaushik A."/>
        </authorList>
    </citation>
    <scope>NUCLEOTIDE SEQUENCE</scope>
    <source>
        <strain evidence="12">AG3-1AP</strain>
    </source>
</reference>
<feature type="domain" description="Glutamine amidotransferase" evidence="11">
    <location>
        <begin position="7"/>
        <end position="194"/>
    </location>
</feature>
<gene>
    <name evidence="12" type="ORF">RDB_LOCUS135804</name>
</gene>
<dbReference type="Pfam" id="PF08316">
    <property type="entry name" value="Pal1"/>
    <property type="match status" value="1"/>
</dbReference>
<dbReference type="FunFam" id="3.40.50.880:FF:000039">
    <property type="entry name" value="Imidazole glycerol phosphate synthase hisHF"/>
    <property type="match status" value="1"/>
</dbReference>
<proteinExistence type="inferred from homology"/>
<dbReference type="InterPro" id="IPR017926">
    <property type="entry name" value="GATASE"/>
</dbReference>
<evidence type="ECO:0000313" key="13">
    <source>
        <dbReference type="Proteomes" id="UP000663831"/>
    </source>
</evidence>
<evidence type="ECO:0000256" key="3">
    <source>
        <dbReference type="ARBA" id="ARBA00022801"/>
    </source>
</evidence>
<dbReference type="NCBIfam" id="TIGR01855">
    <property type="entry name" value="IMP_synth_hisH"/>
    <property type="match status" value="1"/>
</dbReference>
<feature type="region of interest" description="Disordered" evidence="10">
    <location>
        <begin position="251"/>
        <end position="285"/>
    </location>
</feature>
<dbReference type="InterPro" id="IPR011060">
    <property type="entry name" value="RibuloseP-bd_barrel"/>
</dbReference>
<dbReference type="SUPFAM" id="SSF51366">
    <property type="entry name" value="Ribulose-phoshate binding barrel"/>
    <property type="match status" value="1"/>
</dbReference>
<evidence type="ECO:0000256" key="6">
    <source>
        <dbReference type="ARBA" id="ARBA00023239"/>
    </source>
</evidence>
<evidence type="ECO:0000256" key="1">
    <source>
        <dbReference type="ARBA" id="ARBA00005091"/>
    </source>
</evidence>
<comment type="catalytic activity">
    <reaction evidence="7">
        <text>5-[(5-phospho-1-deoxy-D-ribulos-1-ylimino)methylamino]-1-(5-phospho-beta-D-ribosyl)imidazole-4-carboxamide + L-glutamine = D-erythro-1-(imidazol-4-yl)glycerol 3-phosphate + 5-amino-1-(5-phospho-beta-D-ribosyl)imidazole-4-carboxamide + L-glutamate + H(+)</text>
        <dbReference type="Rhea" id="RHEA:24793"/>
        <dbReference type="ChEBI" id="CHEBI:15378"/>
        <dbReference type="ChEBI" id="CHEBI:29985"/>
        <dbReference type="ChEBI" id="CHEBI:58278"/>
        <dbReference type="ChEBI" id="CHEBI:58359"/>
        <dbReference type="ChEBI" id="CHEBI:58475"/>
        <dbReference type="ChEBI" id="CHEBI:58525"/>
        <dbReference type="EC" id="4.3.2.10"/>
    </reaction>
</comment>
<dbReference type="Gene3D" id="3.40.50.880">
    <property type="match status" value="1"/>
</dbReference>
<dbReference type="InterPro" id="IPR029062">
    <property type="entry name" value="Class_I_gatase-like"/>
</dbReference>
<dbReference type="GO" id="GO:0000107">
    <property type="term" value="F:imidazoleglycerol-phosphate synthase activity"/>
    <property type="evidence" value="ECO:0007669"/>
    <property type="project" value="InterPro"/>
</dbReference>
<evidence type="ECO:0000256" key="10">
    <source>
        <dbReference type="SAM" id="MobiDB-lite"/>
    </source>
</evidence>
<comment type="pathway">
    <text evidence="1">Amino-acid biosynthesis; L-histidine biosynthesis; L-histidine from 5-phospho-alpha-D-ribose 1-diphosphate: step 5/9.</text>
</comment>